<dbReference type="AlphaFoldDB" id="A0A6L2JHG4"/>
<sequence length="1061" mass="121055">MTNNINHFKEIVDNAWIKHSKDQFRARTAQDMEILIQTCLMPLALKIQNDSFIFVHEHKQEMHADLKYVEYLEKEIDELESDKAEFSNMYNMILQECVSNNVVCSYLLSLSDLDAQAKLQCLYLHKVKECDCPAENLLKQTESVSKEVHSELLKRFEKIGTKFLNKTLNAFFKEEGIEHPTSTAQTPEQNAVVERRNRTLVEAARTMLSASKLPDGENLDKMKEKGDLCILVGYSTQPKGYRVYNKRTRLIVESIHIHFDEIKEMSETSVANDTSDLKDVVIGLPKLKYVKDQLCSSCEMSKAKISLFKSKVVPSLRGRLNLLHMDLCGPMRVTSIYGKKYILVIEDDYLRYTWTLFLQGIEHQTSTARTHEQNGVDERQNRTLVEATRTMLSASRLPLFFWAKAIATACYTQNQSIIIPTHDKTTHHIINDRKPSIKHLYSFGCTCYITRDGENSNKMKEKGDLCILVGYSSQSKGYRVYNKRTRMIVESIHIRFNEIKEVSETSVANDTLGLEELHQFDRLQVWELIDKPFGKTVIKLKWLWKNKKDEDQTIICNKARIVAKGYDQEGDGRENGISQWSTEGGGFVAQPDGFIDPDHLKKVYRLRKALYGLKQAPRARSTNSKYTKRFEKILHSRFEMSLMGEMKFFLGLQIHQSPCGIFINQAKYALEILHKHGMEKGQSISTLMATKPKLDADLSGNPVEQTDYHSKIGSLMYLTSSRPDIVQAKRVLDIENTKTTQAMEIEILKRRVKKLEKKQMSRTHKLKRLYKVGLTARVESSDDNEDLGEDASKQGRISDIDADESIALVSTHDDAKMFDVDKDLHGEEEFVAKQDENVVEKEVDAAQIQFSTAATTATILIDKVTLAQALSELKHTKPKSMAKGIIFHEPEQSTTTTTATIPKPKSQDTGKKLKDLKNKSFDSIQKMFDKAFKRVSAFEPISSELVEESSKKAEAEVTERSSKRAGTELEQESSKKQNIDGDKEITELNQLVKIIPNEEGVAIDAIPLAVKPPSIVDWKIHKEGKKSFYKIIRADGCSKIYLVFNHMLKSFDREDVKLCGN</sequence>
<dbReference type="InterPro" id="IPR012337">
    <property type="entry name" value="RNaseH-like_sf"/>
</dbReference>
<comment type="caution">
    <text evidence="4">The sequence shown here is derived from an EMBL/GenBank/DDBJ whole genome shotgun (WGS) entry which is preliminary data.</text>
</comment>
<keyword evidence="1" id="KW-0175">Coiled coil</keyword>
<evidence type="ECO:0000256" key="2">
    <source>
        <dbReference type="SAM" id="MobiDB-lite"/>
    </source>
</evidence>
<evidence type="ECO:0000259" key="3">
    <source>
        <dbReference type="Pfam" id="PF25597"/>
    </source>
</evidence>
<dbReference type="InterPro" id="IPR036397">
    <property type="entry name" value="RNaseH_sf"/>
</dbReference>
<dbReference type="InterPro" id="IPR057670">
    <property type="entry name" value="SH3_retrovirus"/>
</dbReference>
<protein>
    <recommendedName>
        <fullName evidence="3">Retroviral polymerase SH3-like domain-containing protein</fullName>
    </recommendedName>
</protein>
<proteinExistence type="predicted"/>
<evidence type="ECO:0000313" key="4">
    <source>
        <dbReference type="EMBL" id="GEU36199.1"/>
    </source>
</evidence>
<dbReference type="Gene3D" id="3.30.420.10">
    <property type="entry name" value="Ribonuclease H-like superfamily/Ribonuclease H"/>
    <property type="match status" value="2"/>
</dbReference>
<feature type="domain" description="Retroviral polymerase SH3-like" evidence="3">
    <location>
        <begin position="217"/>
        <end position="268"/>
    </location>
</feature>
<organism evidence="4">
    <name type="scientific">Tanacetum cinerariifolium</name>
    <name type="common">Dalmatian daisy</name>
    <name type="synonym">Chrysanthemum cinerariifolium</name>
    <dbReference type="NCBI Taxonomy" id="118510"/>
    <lineage>
        <taxon>Eukaryota</taxon>
        <taxon>Viridiplantae</taxon>
        <taxon>Streptophyta</taxon>
        <taxon>Embryophyta</taxon>
        <taxon>Tracheophyta</taxon>
        <taxon>Spermatophyta</taxon>
        <taxon>Magnoliopsida</taxon>
        <taxon>eudicotyledons</taxon>
        <taxon>Gunneridae</taxon>
        <taxon>Pentapetalae</taxon>
        <taxon>asterids</taxon>
        <taxon>campanulids</taxon>
        <taxon>Asterales</taxon>
        <taxon>Asteraceae</taxon>
        <taxon>Asteroideae</taxon>
        <taxon>Anthemideae</taxon>
        <taxon>Anthemidinae</taxon>
        <taxon>Tanacetum</taxon>
    </lineage>
</organism>
<dbReference type="EMBL" id="BKCJ010000781">
    <property type="protein sequence ID" value="GEU36199.1"/>
    <property type="molecule type" value="Genomic_DNA"/>
</dbReference>
<dbReference type="PANTHER" id="PTHR42648">
    <property type="entry name" value="TRANSPOSASE, PUTATIVE-RELATED"/>
    <property type="match status" value="1"/>
</dbReference>
<feature type="coiled-coil region" evidence="1">
    <location>
        <begin position="69"/>
        <end position="96"/>
    </location>
</feature>
<evidence type="ECO:0000256" key="1">
    <source>
        <dbReference type="SAM" id="Coils"/>
    </source>
</evidence>
<dbReference type="GO" id="GO:0003676">
    <property type="term" value="F:nucleic acid binding"/>
    <property type="evidence" value="ECO:0007669"/>
    <property type="project" value="InterPro"/>
</dbReference>
<feature type="region of interest" description="Disordered" evidence="2">
    <location>
        <begin position="892"/>
        <end position="911"/>
    </location>
</feature>
<dbReference type="SUPFAM" id="SSF53098">
    <property type="entry name" value="Ribonuclease H-like"/>
    <property type="match status" value="2"/>
</dbReference>
<accession>A0A6L2JHG4</accession>
<dbReference type="InterPro" id="IPR039537">
    <property type="entry name" value="Retrotran_Ty1/copia-like"/>
</dbReference>
<dbReference type="PANTHER" id="PTHR42648:SF18">
    <property type="entry name" value="RETROTRANSPOSON, UNCLASSIFIED-LIKE PROTEIN"/>
    <property type="match status" value="1"/>
</dbReference>
<dbReference type="Pfam" id="PF25597">
    <property type="entry name" value="SH3_retrovirus"/>
    <property type="match status" value="2"/>
</dbReference>
<reference evidence="4" key="1">
    <citation type="journal article" date="2019" name="Sci. Rep.">
        <title>Draft genome of Tanacetum cinerariifolium, the natural source of mosquito coil.</title>
        <authorList>
            <person name="Yamashiro T."/>
            <person name="Shiraishi A."/>
            <person name="Satake H."/>
            <person name="Nakayama K."/>
        </authorList>
    </citation>
    <scope>NUCLEOTIDE SEQUENCE</scope>
</reference>
<name>A0A6L2JHG4_TANCI</name>
<feature type="region of interest" description="Disordered" evidence="2">
    <location>
        <begin position="956"/>
        <end position="977"/>
    </location>
</feature>
<feature type="domain" description="Retroviral polymerase SH3-like" evidence="3">
    <location>
        <begin position="445"/>
        <end position="504"/>
    </location>
</feature>
<gene>
    <name evidence="4" type="ORF">Tci_008177</name>
</gene>